<evidence type="ECO:0000313" key="2">
    <source>
        <dbReference type="EMBL" id="KAE9446003.1"/>
    </source>
</evidence>
<evidence type="ECO:0000259" key="1">
    <source>
        <dbReference type="Pfam" id="PF01408"/>
    </source>
</evidence>
<dbReference type="Gene3D" id="3.40.50.720">
    <property type="entry name" value="NAD(P)-binding Rossmann-like Domain"/>
    <property type="match status" value="1"/>
</dbReference>
<dbReference type="InterPro" id="IPR036291">
    <property type="entry name" value="NAD(P)-bd_dom_sf"/>
</dbReference>
<dbReference type="Pfam" id="PF01408">
    <property type="entry name" value="GFO_IDH_MocA"/>
    <property type="match status" value="1"/>
</dbReference>
<name>A0A6A4KCD3_9ERIC</name>
<gene>
    <name evidence="2" type="ORF">C3L33_22094</name>
</gene>
<reference evidence="2" key="1">
    <citation type="journal article" date="2019" name="Genome Biol. Evol.">
        <title>The Rhododendron genome and chromosomal organization provide insight into shared whole-genome duplications across the heath family (Ericaceae).</title>
        <authorList>
            <person name="Soza V.L."/>
            <person name="Lindsley D."/>
            <person name="Waalkes A."/>
            <person name="Ramage E."/>
            <person name="Patwardhan R.P."/>
            <person name="Burton J.N."/>
            <person name="Adey A."/>
            <person name="Kumar A."/>
            <person name="Qiu R."/>
            <person name="Shendure J."/>
            <person name="Hall B."/>
        </authorList>
    </citation>
    <scope>NUCLEOTIDE SEQUENCE</scope>
    <source>
        <strain evidence="2">RSF 1966-606</strain>
    </source>
</reference>
<organism evidence="2">
    <name type="scientific">Rhododendron williamsianum</name>
    <dbReference type="NCBI Taxonomy" id="262921"/>
    <lineage>
        <taxon>Eukaryota</taxon>
        <taxon>Viridiplantae</taxon>
        <taxon>Streptophyta</taxon>
        <taxon>Embryophyta</taxon>
        <taxon>Tracheophyta</taxon>
        <taxon>Spermatophyta</taxon>
        <taxon>Magnoliopsida</taxon>
        <taxon>eudicotyledons</taxon>
        <taxon>Gunneridae</taxon>
        <taxon>Pentapetalae</taxon>
        <taxon>asterids</taxon>
        <taxon>Ericales</taxon>
        <taxon>Ericaceae</taxon>
        <taxon>Ericoideae</taxon>
        <taxon>Rhodoreae</taxon>
        <taxon>Rhododendron</taxon>
    </lineage>
</organism>
<feature type="domain" description="Gfo/Idh/MocA-like oxidoreductase N-terminal" evidence="1">
    <location>
        <begin position="46"/>
        <end position="152"/>
    </location>
</feature>
<dbReference type="AlphaFoldDB" id="A0A6A4KCD3"/>
<dbReference type="EMBL" id="QEFC01003986">
    <property type="protein sequence ID" value="KAE9446003.1"/>
    <property type="molecule type" value="Genomic_DNA"/>
</dbReference>
<dbReference type="GO" id="GO:0000166">
    <property type="term" value="F:nucleotide binding"/>
    <property type="evidence" value="ECO:0007669"/>
    <property type="project" value="InterPro"/>
</dbReference>
<feature type="non-terminal residue" evidence="2">
    <location>
        <position position="1"/>
    </location>
</feature>
<comment type="caution">
    <text evidence="2">The sequence shown here is derived from an EMBL/GenBank/DDBJ whole genome shotgun (WGS) entry which is preliminary data.</text>
</comment>
<dbReference type="Gene3D" id="3.30.360.10">
    <property type="entry name" value="Dihydrodipicolinate Reductase, domain 2"/>
    <property type="match status" value="1"/>
</dbReference>
<dbReference type="PANTHER" id="PTHR46368:SF4">
    <property type="entry name" value="OS10G0403700 PROTEIN"/>
    <property type="match status" value="1"/>
</dbReference>
<dbReference type="SUPFAM" id="SSF51735">
    <property type="entry name" value="NAD(P)-binding Rossmann-fold domains"/>
    <property type="match status" value="1"/>
</dbReference>
<dbReference type="PANTHER" id="PTHR46368">
    <property type="match status" value="1"/>
</dbReference>
<accession>A0A6A4KCD3</accession>
<proteinExistence type="predicted"/>
<dbReference type="OrthoDB" id="2129491at2759"/>
<sequence length="190" mass="21242">MPSEQKVTTDLQQEALMVRQFARLVASIEGNASTFWKESWAAPTFARKKCRAIALPPNSTLHAIGSRLFDKASIFAVENGFSGKIYGTYEALLDDPDVDVVYMPLSTTLHVQWAVLAAKKRKHVLLEKPSTLNLLAPVEILDVCESNGVQFMDATMWMHHHRTDEMRALLLSDVQRFGQLKKIGTLGLNS</sequence>
<protein>
    <recommendedName>
        <fullName evidence="1">Gfo/Idh/MocA-like oxidoreductase N-terminal domain-containing protein</fullName>
    </recommendedName>
</protein>
<dbReference type="InterPro" id="IPR000683">
    <property type="entry name" value="Gfo/Idh/MocA-like_OxRdtase_N"/>
</dbReference>